<evidence type="ECO:0000313" key="2">
    <source>
        <dbReference type="EMBL" id="KAJ7091906.1"/>
    </source>
</evidence>
<accession>A0AAD6XNP9</accession>
<feature type="region of interest" description="Disordered" evidence="1">
    <location>
        <begin position="43"/>
        <end position="78"/>
    </location>
</feature>
<comment type="caution">
    <text evidence="2">The sequence shown here is derived from an EMBL/GenBank/DDBJ whole genome shotgun (WGS) entry which is preliminary data.</text>
</comment>
<keyword evidence="3" id="KW-1185">Reference proteome</keyword>
<evidence type="ECO:0000313" key="3">
    <source>
        <dbReference type="Proteomes" id="UP001222325"/>
    </source>
</evidence>
<dbReference type="AlphaFoldDB" id="A0AAD6XNP9"/>
<reference evidence="2" key="1">
    <citation type="submission" date="2023-03" db="EMBL/GenBank/DDBJ databases">
        <title>Massive genome expansion in bonnet fungi (Mycena s.s.) driven by repeated elements and novel gene families across ecological guilds.</title>
        <authorList>
            <consortium name="Lawrence Berkeley National Laboratory"/>
            <person name="Harder C.B."/>
            <person name="Miyauchi S."/>
            <person name="Viragh M."/>
            <person name="Kuo A."/>
            <person name="Thoen E."/>
            <person name="Andreopoulos B."/>
            <person name="Lu D."/>
            <person name="Skrede I."/>
            <person name="Drula E."/>
            <person name="Henrissat B."/>
            <person name="Morin E."/>
            <person name="Kohler A."/>
            <person name="Barry K."/>
            <person name="LaButti K."/>
            <person name="Morin E."/>
            <person name="Salamov A."/>
            <person name="Lipzen A."/>
            <person name="Mereny Z."/>
            <person name="Hegedus B."/>
            <person name="Baldrian P."/>
            <person name="Stursova M."/>
            <person name="Weitz H."/>
            <person name="Taylor A."/>
            <person name="Grigoriev I.V."/>
            <person name="Nagy L.G."/>
            <person name="Martin F."/>
            <person name="Kauserud H."/>
        </authorList>
    </citation>
    <scope>NUCLEOTIDE SEQUENCE</scope>
    <source>
        <strain evidence="2">CBHHK173m</strain>
    </source>
</reference>
<organism evidence="2 3">
    <name type="scientific">Mycena belliarum</name>
    <dbReference type="NCBI Taxonomy" id="1033014"/>
    <lineage>
        <taxon>Eukaryota</taxon>
        <taxon>Fungi</taxon>
        <taxon>Dikarya</taxon>
        <taxon>Basidiomycota</taxon>
        <taxon>Agaricomycotina</taxon>
        <taxon>Agaricomycetes</taxon>
        <taxon>Agaricomycetidae</taxon>
        <taxon>Agaricales</taxon>
        <taxon>Marasmiineae</taxon>
        <taxon>Mycenaceae</taxon>
        <taxon>Mycena</taxon>
    </lineage>
</organism>
<name>A0AAD6XNP9_9AGAR</name>
<sequence length="502" mass="55318">MSVEPSVKSEATFFSTGSNALHVLSTRIKSRIAFRRLHFAPKGNHNASHASDDESLDEGRSSDSESSPEATSKPTVTPGYRRATSNLYYWNSPRIELLDLPLEIIEHIAMSLRDQRPPLDAAALYISEKYSDFSEARFSLSALSQVCSSVRHATERILYRNIQLDFTGWKGRKHTGWPAGSLRLLLRTLQQRPELGRYIYIAALDFQLSSTDSEVSEKALEEFLLRAPNLTHLFLSQCPVALWDFSATRLAGFATTFAPGILPSLLEGLPALRDLHLRDCHVMALAGTLPSHRLRHIRLDSSHENASAHFARVLTICGNSVEALDVRFIGGLQLPAPLFFGESQPRKGGDAIRTLRLDNLSVLSHLSSGYAHLLHDLPMLQHLHVSHHASFASGAFSVLPASLLSLTVSAYYGLWTPEPAKKGFMASLARCISISTLEIAGVEAASEDAEEMEPVVAACKTEKILFKEVKGSRPFVTVFFGTRIACKVEEGNDEPGNESDEL</sequence>
<protein>
    <submittedName>
        <fullName evidence="2">Uncharacterized protein</fullName>
    </submittedName>
</protein>
<dbReference type="Gene3D" id="3.80.10.10">
    <property type="entry name" value="Ribonuclease Inhibitor"/>
    <property type="match status" value="1"/>
</dbReference>
<dbReference type="SUPFAM" id="SSF52047">
    <property type="entry name" value="RNI-like"/>
    <property type="match status" value="1"/>
</dbReference>
<evidence type="ECO:0000256" key="1">
    <source>
        <dbReference type="SAM" id="MobiDB-lite"/>
    </source>
</evidence>
<dbReference type="EMBL" id="JARJCN010000019">
    <property type="protein sequence ID" value="KAJ7091906.1"/>
    <property type="molecule type" value="Genomic_DNA"/>
</dbReference>
<proteinExistence type="predicted"/>
<dbReference type="Proteomes" id="UP001222325">
    <property type="component" value="Unassembled WGS sequence"/>
</dbReference>
<dbReference type="InterPro" id="IPR032675">
    <property type="entry name" value="LRR_dom_sf"/>
</dbReference>
<gene>
    <name evidence="2" type="ORF">B0H15DRAFT_834512</name>
</gene>